<evidence type="ECO:0000313" key="2">
    <source>
        <dbReference type="EMBL" id="QDH90399.1"/>
    </source>
</evidence>
<feature type="compositionally biased region" description="Polar residues" evidence="1">
    <location>
        <begin position="51"/>
        <end position="63"/>
    </location>
</feature>
<sequence>MPTAAAITIKKNDGTTDVVYNVVTASGGDKSPALFRADALPGTPGQKPVLSVSSQPNGTQTGRRISISYSYPQVYTETNTSLTQVRTKANARIDVYVPLDMDTTSANEFGAQLGNLMASALMKSVAQTGFAPA</sequence>
<dbReference type="EMBL" id="MN035505">
    <property type="protein sequence ID" value="QDH90399.1"/>
    <property type="molecule type" value="Genomic_RNA"/>
</dbReference>
<proteinExistence type="predicted"/>
<gene>
    <name evidence="2" type="ORF">H4Bulk48492_000002</name>
</gene>
<accession>A0A514D9W2</accession>
<organism evidence="2">
    <name type="scientific">Leviviridae sp</name>
    <dbReference type="NCBI Taxonomy" id="2027243"/>
    <lineage>
        <taxon>Viruses</taxon>
        <taxon>Riboviria</taxon>
        <taxon>Orthornavirae</taxon>
        <taxon>Lenarviricota</taxon>
        <taxon>Leviviricetes</taxon>
        <taxon>Norzivirales</taxon>
        <taxon>Fiersviridae</taxon>
    </lineage>
</organism>
<reference evidence="2" key="1">
    <citation type="submission" date="2019-05" db="EMBL/GenBank/DDBJ databases">
        <title>Metatranscriptomic reconstruction reveals RNA viruses with the potential to shape carbon cycling in soil.</title>
        <authorList>
            <person name="Starr E.P."/>
            <person name="Nuccio E."/>
            <person name="Pett-Ridge J."/>
            <person name="Banfield J.F."/>
            <person name="Firestone M.K."/>
        </authorList>
    </citation>
    <scope>NUCLEOTIDE SEQUENCE</scope>
    <source>
        <strain evidence="2">H4_Bulk_48_scaffold_492</strain>
    </source>
</reference>
<protein>
    <submittedName>
        <fullName evidence="2">Uncharacterized protein</fullName>
    </submittedName>
</protein>
<evidence type="ECO:0000256" key="1">
    <source>
        <dbReference type="SAM" id="MobiDB-lite"/>
    </source>
</evidence>
<name>A0A514D9W2_9VIRU</name>
<feature type="region of interest" description="Disordered" evidence="1">
    <location>
        <begin position="42"/>
        <end position="63"/>
    </location>
</feature>